<name>A0A0L8GW65_OCTBM</name>
<sequence length="104" mass="11984">MSAVVLKHFSITSSGLGPPAILLWLTVSCLRNSRLLFSEFVTCNTQVCLLHFLNLYDIYCWANIYASRQKDHKLSLYHFQYNIHDHHGIARPVCRSLSVIFQSN</sequence>
<reference evidence="1" key="1">
    <citation type="submission" date="2015-07" db="EMBL/GenBank/DDBJ databases">
        <title>MeaNS - Measles Nucleotide Surveillance Program.</title>
        <authorList>
            <person name="Tran T."/>
            <person name="Druce J."/>
        </authorList>
    </citation>
    <scope>NUCLEOTIDE SEQUENCE</scope>
    <source>
        <strain evidence="1">UCB-OBI-ISO-001</strain>
        <tissue evidence="1">Gonad</tissue>
    </source>
</reference>
<evidence type="ECO:0000313" key="1">
    <source>
        <dbReference type="EMBL" id="KOF81122.1"/>
    </source>
</evidence>
<dbReference type="PROSITE" id="PS51257">
    <property type="entry name" value="PROKAR_LIPOPROTEIN"/>
    <property type="match status" value="1"/>
</dbReference>
<protein>
    <submittedName>
        <fullName evidence="1">Uncharacterized protein</fullName>
    </submittedName>
</protein>
<gene>
    <name evidence="1" type="ORF">OCBIM_22026963mg</name>
</gene>
<organism evidence="1">
    <name type="scientific">Octopus bimaculoides</name>
    <name type="common">California two-spotted octopus</name>
    <dbReference type="NCBI Taxonomy" id="37653"/>
    <lineage>
        <taxon>Eukaryota</taxon>
        <taxon>Metazoa</taxon>
        <taxon>Spiralia</taxon>
        <taxon>Lophotrochozoa</taxon>
        <taxon>Mollusca</taxon>
        <taxon>Cephalopoda</taxon>
        <taxon>Coleoidea</taxon>
        <taxon>Octopodiformes</taxon>
        <taxon>Octopoda</taxon>
        <taxon>Incirrata</taxon>
        <taxon>Octopodidae</taxon>
        <taxon>Octopus</taxon>
    </lineage>
</organism>
<accession>A0A0L8GW65</accession>
<dbReference type="EMBL" id="KQ420154">
    <property type="protein sequence ID" value="KOF81122.1"/>
    <property type="molecule type" value="Genomic_DNA"/>
</dbReference>
<dbReference type="AlphaFoldDB" id="A0A0L8GW65"/>
<proteinExistence type="predicted"/>